<feature type="compositionally biased region" description="Polar residues" evidence="1">
    <location>
        <begin position="492"/>
        <end position="504"/>
    </location>
</feature>
<feature type="compositionally biased region" description="Polar residues" evidence="1">
    <location>
        <begin position="219"/>
        <end position="229"/>
    </location>
</feature>
<feature type="compositionally biased region" description="Low complexity" evidence="1">
    <location>
        <begin position="423"/>
        <end position="435"/>
    </location>
</feature>
<feature type="region of interest" description="Disordered" evidence="1">
    <location>
        <begin position="411"/>
        <end position="449"/>
    </location>
</feature>
<feature type="region of interest" description="Disordered" evidence="1">
    <location>
        <begin position="463"/>
        <end position="512"/>
    </location>
</feature>
<feature type="compositionally biased region" description="Pro residues" evidence="1">
    <location>
        <begin position="23"/>
        <end position="39"/>
    </location>
</feature>
<accession>A0A1Y2HQM6</accession>
<feature type="region of interest" description="Disordered" evidence="1">
    <location>
        <begin position="317"/>
        <end position="385"/>
    </location>
</feature>
<reference evidence="2 3" key="1">
    <citation type="submission" date="2016-07" db="EMBL/GenBank/DDBJ databases">
        <title>Pervasive Adenine N6-methylation of Active Genes in Fungi.</title>
        <authorList>
            <consortium name="DOE Joint Genome Institute"/>
            <person name="Mondo S.J."/>
            <person name="Dannebaum R.O."/>
            <person name="Kuo R.C."/>
            <person name="Labutti K."/>
            <person name="Haridas S."/>
            <person name="Kuo A."/>
            <person name="Salamov A."/>
            <person name="Ahrendt S.R."/>
            <person name="Lipzen A."/>
            <person name="Sullivan W."/>
            <person name="Andreopoulos W.B."/>
            <person name="Clum A."/>
            <person name="Lindquist E."/>
            <person name="Daum C."/>
            <person name="Ramamoorthy G.K."/>
            <person name="Gryganskyi A."/>
            <person name="Culley D."/>
            <person name="Magnuson J.K."/>
            <person name="James T.Y."/>
            <person name="O'Malley M.A."/>
            <person name="Stajich J.E."/>
            <person name="Spatafora J.W."/>
            <person name="Visel A."/>
            <person name="Grigoriev I.V."/>
        </authorList>
    </citation>
    <scope>NUCLEOTIDE SEQUENCE [LARGE SCALE GENOMIC DNA]</scope>
    <source>
        <strain evidence="2 3">PL171</strain>
    </source>
</reference>
<organism evidence="2 3">
    <name type="scientific">Catenaria anguillulae PL171</name>
    <dbReference type="NCBI Taxonomy" id="765915"/>
    <lineage>
        <taxon>Eukaryota</taxon>
        <taxon>Fungi</taxon>
        <taxon>Fungi incertae sedis</taxon>
        <taxon>Blastocladiomycota</taxon>
        <taxon>Blastocladiomycetes</taxon>
        <taxon>Blastocladiales</taxon>
        <taxon>Catenariaceae</taxon>
        <taxon>Catenaria</taxon>
    </lineage>
</organism>
<evidence type="ECO:0000313" key="3">
    <source>
        <dbReference type="Proteomes" id="UP000193411"/>
    </source>
</evidence>
<feature type="compositionally biased region" description="Low complexity" evidence="1">
    <location>
        <begin position="665"/>
        <end position="681"/>
    </location>
</feature>
<feature type="compositionally biased region" description="Basic residues" evidence="1">
    <location>
        <begin position="232"/>
        <end position="242"/>
    </location>
</feature>
<dbReference type="AlphaFoldDB" id="A0A1Y2HQM6"/>
<name>A0A1Y2HQM6_9FUNG</name>
<gene>
    <name evidence="2" type="ORF">BCR44DRAFT_352220</name>
</gene>
<feature type="compositionally biased region" description="Basic and acidic residues" evidence="1">
    <location>
        <begin position="169"/>
        <end position="182"/>
    </location>
</feature>
<keyword evidence="3" id="KW-1185">Reference proteome</keyword>
<protein>
    <submittedName>
        <fullName evidence="2">Uncharacterized protein</fullName>
    </submittedName>
</protein>
<feature type="compositionally biased region" description="Basic residues" evidence="1">
    <location>
        <begin position="145"/>
        <end position="168"/>
    </location>
</feature>
<sequence>MGSIFRNLFRKKSKSGKSNTPGPHTPPIPKPNHPRPPPSSSASSSTAPPPSALKKPHAPLAPVPEDGTIPIAAEPIPDPSHDDDTVDSAKASNLSTSPYTMASAAASLRSIASVATLRPDPRAQLSSDDEFMSSDSDSDSDNEHARRHREKRKRKKEKKASGKKSKSKKGSDTSTKDADHPAKVKKAGSSASGSTASVSVAGSGSTRGSSTHHHHPQRSRQGSVASSTHPHALGHTHTHPHRPPTPPLGSAYDGPSSSSDDDDNGAPVALDPVLLARARLGSVSSTHLPFAHHIPPSRSASPAPGFVSAGGAHGYQGYPSPGLTNSSAAGSRRGSPAGLIGIAPTPLSPMHPNFHAHHATVAAQQQHLGMSSASGSLSSPLAPGMMRPTAGGANLAYASLGGLRTSPSMTSLHSAYTSGTGFPSRSGSPMVSSSPYHPGTGHHPMLRASPSMTSLHSAYTAGGSSALAGARPTPAAAQLGPNSRFAFPPSASAGNTPSMATSDLTFRGHSDSDEDEIIGLRAMRAGRGGYFLNGAPGSLPGSPARSRAGSNASSVLTAGMANMSLAQPGMPVAVAADDGGETKRDKKDKKGAGKAKKEKRDKEAKKKKAVAGVEKAGSVKSGTKTKPAAAPAAPGKDTFYGASPHLPQGTMSAFGPGTFVPFPSPASTSASSDQSSTGSSGKYRHAGGGGHGADPRVAIGVVSARGY</sequence>
<evidence type="ECO:0000256" key="1">
    <source>
        <dbReference type="SAM" id="MobiDB-lite"/>
    </source>
</evidence>
<feature type="compositionally biased region" description="Low complexity" evidence="1">
    <location>
        <begin position="326"/>
        <end position="335"/>
    </location>
</feature>
<feature type="region of interest" description="Disordered" evidence="1">
    <location>
        <begin position="1"/>
        <end position="97"/>
    </location>
</feature>
<feature type="compositionally biased region" description="Low complexity" evidence="1">
    <location>
        <begin position="359"/>
        <end position="385"/>
    </location>
</feature>
<feature type="compositionally biased region" description="Low complexity" evidence="1">
    <location>
        <begin position="466"/>
        <end position="477"/>
    </location>
</feature>
<feature type="compositionally biased region" description="Low complexity" evidence="1">
    <location>
        <begin position="187"/>
        <end position="209"/>
    </location>
</feature>
<proteinExistence type="predicted"/>
<dbReference type="Proteomes" id="UP000193411">
    <property type="component" value="Unassembled WGS sequence"/>
</dbReference>
<comment type="caution">
    <text evidence="2">The sequence shown here is derived from an EMBL/GenBank/DDBJ whole genome shotgun (WGS) entry which is preliminary data.</text>
</comment>
<feature type="region of interest" description="Disordered" evidence="1">
    <location>
        <begin position="116"/>
        <end position="268"/>
    </location>
</feature>
<dbReference type="EMBL" id="MCFL01000015">
    <property type="protein sequence ID" value="ORZ36906.1"/>
    <property type="molecule type" value="Genomic_DNA"/>
</dbReference>
<feature type="region of interest" description="Disordered" evidence="1">
    <location>
        <begin position="573"/>
        <end position="707"/>
    </location>
</feature>
<feature type="compositionally biased region" description="Basic and acidic residues" evidence="1">
    <location>
        <begin position="580"/>
        <end position="591"/>
    </location>
</feature>
<feature type="compositionally biased region" description="Polar residues" evidence="1">
    <location>
        <begin position="411"/>
        <end position="421"/>
    </location>
</feature>
<feature type="compositionally biased region" description="Acidic residues" evidence="1">
    <location>
        <begin position="127"/>
        <end position="140"/>
    </location>
</feature>
<evidence type="ECO:0000313" key="2">
    <source>
        <dbReference type="EMBL" id="ORZ36906.1"/>
    </source>
</evidence>